<feature type="chain" id="PRO_5045662894" description="Gamma-glutamyltranspeptidase" evidence="1">
    <location>
        <begin position="32"/>
        <end position="322"/>
    </location>
</feature>
<accession>A0ABY9XBF6</accession>
<keyword evidence="1" id="KW-0732">Signal</keyword>
<evidence type="ECO:0000313" key="3">
    <source>
        <dbReference type="Proteomes" id="UP001611383"/>
    </source>
</evidence>
<keyword evidence="3" id="KW-1185">Reference proteome</keyword>
<dbReference type="Proteomes" id="UP001611383">
    <property type="component" value="Chromosome"/>
</dbReference>
<sequence length="322" mass="34159">MASKLPLMKCLQAAPPLLSALLLLSFASACGSVESPSEAQKPAAQAQAQQHELDAFLSSPNGLAFNGLAFNGLAFNGLAFNGLAFNGLTSAEFSSWFQTDPELGDMVMKYLVQCAVPAGQTRSYTEPDTGLTHTWTGNLGLAPGWAKGAPASLEEQQLISACLAAHTNKYGLHVPLSVLGPTASGTHIPYSAEELASFPEKEGCFFGNLFTDEGVFVGSDGRPLHRTESSTRACALSSPLDKESQPCLPIVRVDPLCDRFCEKDATRTFYVRCTYNGISYRPVTTRISREDIFVCGDGVCQSTESCGTGTTPNNCADCGSCP</sequence>
<protein>
    <recommendedName>
        <fullName evidence="4">Gamma-glutamyltranspeptidase</fullName>
    </recommendedName>
</protein>
<reference evidence="2 3" key="1">
    <citation type="submission" date="2019-08" db="EMBL/GenBank/DDBJ databases">
        <title>Archangium and Cystobacter genomes.</title>
        <authorList>
            <person name="Chen I.-C.K."/>
            <person name="Wielgoss S."/>
        </authorList>
    </citation>
    <scope>NUCLEOTIDE SEQUENCE [LARGE SCALE GENOMIC DNA]</scope>
    <source>
        <strain evidence="2 3">Cbm 6</strain>
    </source>
</reference>
<dbReference type="PROSITE" id="PS51257">
    <property type="entry name" value="PROKAR_LIPOPROTEIN"/>
    <property type="match status" value="1"/>
</dbReference>
<organism evidence="2 3">
    <name type="scientific">Archangium minus</name>
    <dbReference type="NCBI Taxonomy" id="83450"/>
    <lineage>
        <taxon>Bacteria</taxon>
        <taxon>Pseudomonadati</taxon>
        <taxon>Myxococcota</taxon>
        <taxon>Myxococcia</taxon>
        <taxon>Myxococcales</taxon>
        <taxon>Cystobacterineae</taxon>
        <taxon>Archangiaceae</taxon>
        <taxon>Archangium</taxon>
    </lineage>
</organism>
<evidence type="ECO:0000256" key="1">
    <source>
        <dbReference type="SAM" id="SignalP"/>
    </source>
</evidence>
<proteinExistence type="predicted"/>
<evidence type="ECO:0008006" key="4">
    <source>
        <dbReference type="Google" id="ProtNLM"/>
    </source>
</evidence>
<feature type="signal peptide" evidence="1">
    <location>
        <begin position="1"/>
        <end position="31"/>
    </location>
</feature>
<evidence type="ECO:0000313" key="2">
    <source>
        <dbReference type="EMBL" id="WNG52664.1"/>
    </source>
</evidence>
<gene>
    <name evidence="2" type="ORF">F0U60_30530</name>
</gene>
<dbReference type="EMBL" id="CP043494">
    <property type="protein sequence ID" value="WNG52664.1"/>
    <property type="molecule type" value="Genomic_DNA"/>
</dbReference>
<name>A0ABY9XBF6_9BACT</name>